<evidence type="ECO:0000313" key="1">
    <source>
        <dbReference type="EMBL" id="KAF0895392.1"/>
    </source>
</evidence>
<dbReference type="AlphaFoldDB" id="A0A6G1C5E2"/>
<evidence type="ECO:0000313" key="2">
    <source>
        <dbReference type="Proteomes" id="UP000479710"/>
    </source>
</evidence>
<dbReference type="Proteomes" id="UP000479710">
    <property type="component" value="Unassembled WGS sequence"/>
</dbReference>
<proteinExistence type="predicted"/>
<gene>
    <name evidence="1" type="ORF">E2562_012410</name>
</gene>
<reference evidence="1 2" key="1">
    <citation type="submission" date="2019-11" db="EMBL/GenBank/DDBJ databases">
        <title>Whole genome sequence of Oryza granulata.</title>
        <authorList>
            <person name="Li W."/>
        </authorList>
    </citation>
    <scope>NUCLEOTIDE SEQUENCE [LARGE SCALE GENOMIC DNA]</scope>
    <source>
        <strain evidence="2">cv. Menghai</strain>
        <tissue evidence="1">Leaf</tissue>
    </source>
</reference>
<keyword evidence="2" id="KW-1185">Reference proteome</keyword>
<name>A0A6G1C5E2_9ORYZ</name>
<protein>
    <submittedName>
        <fullName evidence="1">Uncharacterized protein</fullName>
    </submittedName>
</protein>
<organism evidence="1 2">
    <name type="scientific">Oryza meyeriana var. granulata</name>
    <dbReference type="NCBI Taxonomy" id="110450"/>
    <lineage>
        <taxon>Eukaryota</taxon>
        <taxon>Viridiplantae</taxon>
        <taxon>Streptophyta</taxon>
        <taxon>Embryophyta</taxon>
        <taxon>Tracheophyta</taxon>
        <taxon>Spermatophyta</taxon>
        <taxon>Magnoliopsida</taxon>
        <taxon>Liliopsida</taxon>
        <taxon>Poales</taxon>
        <taxon>Poaceae</taxon>
        <taxon>BOP clade</taxon>
        <taxon>Oryzoideae</taxon>
        <taxon>Oryzeae</taxon>
        <taxon>Oryzinae</taxon>
        <taxon>Oryza</taxon>
        <taxon>Oryza meyeriana</taxon>
    </lineage>
</organism>
<sequence>MRDHWPSSGAVVHLRRRRGQRRLDRRRRRWEESALIDGCYIVLLLLNYGLRIVTVPVVLSDRTAVASLEGAALCQLGLPASADRREGAPDDVADALGDEAAVDLAVDGAG</sequence>
<accession>A0A6G1C5E2</accession>
<comment type="caution">
    <text evidence="1">The sequence shown here is derived from an EMBL/GenBank/DDBJ whole genome shotgun (WGS) entry which is preliminary data.</text>
</comment>
<dbReference type="EMBL" id="SPHZ02000010">
    <property type="protein sequence ID" value="KAF0895392.1"/>
    <property type="molecule type" value="Genomic_DNA"/>
</dbReference>